<feature type="compositionally biased region" description="Pro residues" evidence="1">
    <location>
        <begin position="96"/>
        <end position="109"/>
    </location>
</feature>
<dbReference type="EMBL" id="MU854366">
    <property type="protein sequence ID" value="KAK4040971.1"/>
    <property type="molecule type" value="Genomic_DNA"/>
</dbReference>
<feature type="region of interest" description="Disordered" evidence="1">
    <location>
        <begin position="80"/>
        <end position="203"/>
    </location>
</feature>
<dbReference type="Proteomes" id="UP001303115">
    <property type="component" value="Unassembled WGS sequence"/>
</dbReference>
<feature type="compositionally biased region" description="Low complexity" evidence="1">
    <location>
        <begin position="138"/>
        <end position="154"/>
    </location>
</feature>
<feature type="region of interest" description="Disordered" evidence="1">
    <location>
        <begin position="16"/>
        <end position="58"/>
    </location>
</feature>
<gene>
    <name evidence="2" type="ORF">C8A01DRAFT_15212</name>
</gene>
<feature type="compositionally biased region" description="Polar residues" evidence="1">
    <location>
        <begin position="25"/>
        <end position="43"/>
    </location>
</feature>
<name>A0AAN6SSY9_9PEZI</name>
<proteinExistence type="predicted"/>
<organism evidence="2 3">
    <name type="scientific">Parachaetomium inaequale</name>
    <dbReference type="NCBI Taxonomy" id="2588326"/>
    <lineage>
        <taxon>Eukaryota</taxon>
        <taxon>Fungi</taxon>
        <taxon>Dikarya</taxon>
        <taxon>Ascomycota</taxon>
        <taxon>Pezizomycotina</taxon>
        <taxon>Sordariomycetes</taxon>
        <taxon>Sordariomycetidae</taxon>
        <taxon>Sordariales</taxon>
        <taxon>Chaetomiaceae</taxon>
        <taxon>Parachaetomium</taxon>
    </lineage>
</organism>
<dbReference type="AlphaFoldDB" id="A0AAN6SSY9"/>
<comment type="caution">
    <text evidence="2">The sequence shown here is derived from an EMBL/GenBank/DDBJ whole genome shotgun (WGS) entry which is preliminary data.</text>
</comment>
<protein>
    <submittedName>
        <fullName evidence="2">Uncharacterized protein</fullName>
    </submittedName>
</protein>
<evidence type="ECO:0000256" key="1">
    <source>
        <dbReference type="SAM" id="MobiDB-lite"/>
    </source>
</evidence>
<accession>A0AAN6SSY9</accession>
<feature type="compositionally biased region" description="Pro residues" evidence="1">
    <location>
        <begin position="194"/>
        <end position="203"/>
    </location>
</feature>
<keyword evidence="3" id="KW-1185">Reference proteome</keyword>
<reference evidence="3" key="1">
    <citation type="journal article" date="2023" name="Mol. Phylogenet. Evol.">
        <title>Genome-scale phylogeny and comparative genomics of the fungal order Sordariales.</title>
        <authorList>
            <person name="Hensen N."/>
            <person name="Bonometti L."/>
            <person name="Westerberg I."/>
            <person name="Brannstrom I.O."/>
            <person name="Guillou S."/>
            <person name="Cros-Aarteil S."/>
            <person name="Calhoun S."/>
            <person name="Haridas S."/>
            <person name="Kuo A."/>
            <person name="Mondo S."/>
            <person name="Pangilinan J."/>
            <person name="Riley R."/>
            <person name="LaButti K."/>
            <person name="Andreopoulos B."/>
            <person name="Lipzen A."/>
            <person name="Chen C."/>
            <person name="Yan M."/>
            <person name="Daum C."/>
            <person name="Ng V."/>
            <person name="Clum A."/>
            <person name="Steindorff A."/>
            <person name="Ohm R.A."/>
            <person name="Martin F."/>
            <person name="Silar P."/>
            <person name="Natvig D.O."/>
            <person name="Lalanne C."/>
            <person name="Gautier V."/>
            <person name="Ament-Velasquez S.L."/>
            <person name="Kruys A."/>
            <person name="Hutchinson M.I."/>
            <person name="Powell A.J."/>
            <person name="Barry K."/>
            <person name="Miller A.N."/>
            <person name="Grigoriev I.V."/>
            <person name="Debuchy R."/>
            <person name="Gladieux P."/>
            <person name="Hiltunen Thoren M."/>
            <person name="Johannesson H."/>
        </authorList>
    </citation>
    <scope>NUCLEOTIDE SEQUENCE [LARGE SCALE GENOMIC DNA]</scope>
    <source>
        <strain evidence="3">CBS 284.82</strain>
    </source>
</reference>
<evidence type="ECO:0000313" key="2">
    <source>
        <dbReference type="EMBL" id="KAK4040971.1"/>
    </source>
</evidence>
<evidence type="ECO:0000313" key="3">
    <source>
        <dbReference type="Proteomes" id="UP001303115"/>
    </source>
</evidence>
<sequence length="349" mass="38625">MRPDLLPPLVIPKRRTRAPILVASHPQQPTEQPVSQYRPSYQSLPPKPLPKPPAEHKLDDFDDIDVFNFYNPCLLPPSPIVPFPARAHTDPTLSSAPPPPYSRDPPPGVAPGLRRSTYSLSRRDRDYRRRSNYVALLPPSRSRSPSPPRGSSETPPSPFSIQRSPSPLYARPPPQISLPHWDTCGRSSFEVSRPPSPAVAPHPQPVASLPVPQWDASSSIYSVYTGEVPTMHANDDGADSWGQEDEEYTTPYLAMRPDSRGTQQQQQGYQEREQDALRELWGVIDGLLGPGKRLGDYDAKSIASMDSLANLKAAGGWDGAVKRSSGDSDQTLYGEATWWRAFRQGLLLS</sequence>